<keyword evidence="2" id="KW-1185">Reference proteome</keyword>
<dbReference type="AlphaFoldDB" id="A0A964FHA3"/>
<dbReference type="RefSeq" id="WP_229640362.1">
    <property type="nucleotide sequence ID" value="NZ_JADWDC010000019.1"/>
</dbReference>
<organism evidence="1 2">
    <name type="scientific">Waterburya agarophytonicola KI4</name>
    <dbReference type="NCBI Taxonomy" id="2874699"/>
    <lineage>
        <taxon>Bacteria</taxon>
        <taxon>Bacillati</taxon>
        <taxon>Cyanobacteriota</taxon>
        <taxon>Cyanophyceae</taxon>
        <taxon>Pleurocapsales</taxon>
        <taxon>Hyellaceae</taxon>
        <taxon>Waterburya</taxon>
        <taxon>Waterburya agarophytonicola</taxon>
    </lineage>
</organism>
<comment type="caution">
    <text evidence="1">The sequence shown here is derived from an EMBL/GenBank/DDBJ whole genome shotgun (WGS) entry which is preliminary data.</text>
</comment>
<reference evidence="1" key="1">
    <citation type="journal article" date="2021" name="Antonie Van Leeuwenhoek">
        <title>Draft genome and description of Waterburya agarophytonicola gen. nov. sp. nov. (Pleurocapsales, Cyanobacteria): a seaweed symbiont.</title>
        <authorList>
            <person name="Bonthond G."/>
            <person name="Shalygin S."/>
            <person name="Bayer T."/>
            <person name="Weinberger F."/>
        </authorList>
    </citation>
    <scope>NUCLEOTIDE SEQUENCE</scope>
    <source>
        <strain evidence="1">KI4</strain>
    </source>
</reference>
<accession>A0A964FHA3</accession>
<evidence type="ECO:0000313" key="2">
    <source>
        <dbReference type="Proteomes" id="UP000729733"/>
    </source>
</evidence>
<gene>
    <name evidence="1" type="ORF">I4641_09950</name>
</gene>
<name>A0A964FHA3_9CYAN</name>
<dbReference type="Proteomes" id="UP000729733">
    <property type="component" value="Unassembled WGS sequence"/>
</dbReference>
<dbReference type="EMBL" id="JADWDC010000019">
    <property type="protein sequence ID" value="MCC0177298.1"/>
    <property type="molecule type" value="Genomic_DNA"/>
</dbReference>
<protein>
    <submittedName>
        <fullName evidence="1">Uncharacterized protein</fullName>
    </submittedName>
</protein>
<sequence>MVNQKNKPRTYKKLKYRQIQRKNTRNKKLLAKERQQCNQEKGEKNWYEYEQYIYFHYPQDYPVIKSARPTNLLE</sequence>
<proteinExistence type="predicted"/>
<evidence type="ECO:0000313" key="1">
    <source>
        <dbReference type="EMBL" id="MCC0177298.1"/>
    </source>
</evidence>